<evidence type="ECO:0000313" key="2">
    <source>
        <dbReference type="Proteomes" id="UP001221142"/>
    </source>
</evidence>
<reference evidence="1" key="1">
    <citation type="submission" date="2023-03" db="EMBL/GenBank/DDBJ databases">
        <title>Massive genome expansion in bonnet fungi (Mycena s.s.) driven by repeated elements and novel gene families across ecological guilds.</title>
        <authorList>
            <consortium name="Lawrence Berkeley National Laboratory"/>
            <person name="Harder C.B."/>
            <person name="Miyauchi S."/>
            <person name="Viragh M."/>
            <person name="Kuo A."/>
            <person name="Thoen E."/>
            <person name="Andreopoulos B."/>
            <person name="Lu D."/>
            <person name="Skrede I."/>
            <person name="Drula E."/>
            <person name="Henrissat B."/>
            <person name="Morin E."/>
            <person name="Kohler A."/>
            <person name="Barry K."/>
            <person name="LaButti K."/>
            <person name="Morin E."/>
            <person name="Salamov A."/>
            <person name="Lipzen A."/>
            <person name="Mereny Z."/>
            <person name="Hegedus B."/>
            <person name="Baldrian P."/>
            <person name="Stursova M."/>
            <person name="Weitz H."/>
            <person name="Taylor A."/>
            <person name="Grigoriev I.V."/>
            <person name="Nagy L.G."/>
            <person name="Martin F."/>
            <person name="Kauserud H."/>
        </authorList>
    </citation>
    <scope>NUCLEOTIDE SEQUENCE</scope>
    <source>
        <strain evidence="1">9284</strain>
    </source>
</reference>
<protein>
    <submittedName>
        <fullName evidence="1">Uncharacterized protein</fullName>
    </submittedName>
</protein>
<organism evidence="1 2">
    <name type="scientific">Roridomyces roridus</name>
    <dbReference type="NCBI Taxonomy" id="1738132"/>
    <lineage>
        <taxon>Eukaryota</taxon>
        <taxon>Fungi</taxon>
        <taxon>Dikarya</taxon>
        <taxon>Basidiomycota</taxon>
        <taxon>Agaricomycotina</taxon>
        <taxon>Agaricomycetes</taxon>
        <taxon>Agaricomycetidae</taxon>
        <taxon>Agaricales</taxon>
        <taxon>Marasmiineae</taxon>
        <taxon>Mycenaceae</taxon>
        <taxon>Roridomyces</taxon>
    </lineage>
</organism>
<evidence type="ECO:0000313" key="1">
    <source>
        <dbReference type="EMBL" id="KAJ7647196.1"/>
    </source>
</evidence>
<gene>
    <name evidence="1" type="ORF">FB45DRAFT_892698</name>
</gene>
<keyword evidence="2" id="KW-1185">Reference proteome</keyword>
<dbReference type="AlphaFoldDB" id="A0AAD7FZ46"/>
<dbReference type="Proteomes" id="UP001221142">
    <property type="component" value="Unassembled WGS sequence"/>
</dbReference>
<proteinExistence type="predicted"/>
<dbReference type="EMBL" id="JARKIF010000002">
    <property type="protein sequence ID" value="KAJ7647196.1"/>
    <property type="molecule type" value="Genomic_DNA"/>
</dbReference>
<sequence length="161" mass="18063">MKFQYPAAHEPDALNDQLLALKIARHHACLVCDTCTGLHPAASWDIVLDDVSAEPSLVELDQYGSDDDEGQTPYLKQCACGHDLYDHGANQPQLGRDEFLRRGRVAIRLDELLQDVNRLLDFSYVDQDIVSLRNQMIIPHSLMGLANIHSSPALPRPRPRL</sequence>
<comment type="caution">
    <text evidence="1">The sequence shown here is derived from an EMBL/GenBank/DDBJ whole genome shotgun (WGS) entry which is preliminary data.</text>
</comment>
<accession>A0AAD7FZ46</accession>
<name>A0AAD7FZ46_9AGAR</name>